<reference evidence="1" key="1">
    <citation type="submission" date="2018-02" db="EMBL/GenBank/DDBJ databases">
        <title>Rhizophora mucronata_Transcriptome.</title>
        <authorList>
            <person name="Meera S.P."/>
            <person name="Sreeshan A."/>
            <person name="Augustine A."/>
        </authorList>
    </citation>
    <scope>NUCLEOTIDE SEQUENCE</scope>
    <source>
        <tissue evidence="1">Leaf</tissue>
    </source>
</reference>
<sequence>MTLFRLSRISFLFSIEMTPEINQSHSHSRRRTRTHTQVVHFTAQKLFISPIFH</sequence>
<protein>
    <submittedName>
        <fullName evidence="1">Uncharacterized protein</fullName>
    </submittedName>
</protein>
<dbReference type="AlphaFoldDB" id="A0A2P2QUT2"/>
<evidence type="ECO:0000313" key="1">
    <source>
        <dbReference type="EMBL" id="MBX70727.1"/>
    </source>
</evidence>
<name>A0A2P2QUT2_RHIMU</name>
<dbReference type="EMBL" id="GGEC01090243">
    <property type="protein sequence ID" value="MBX70727.1"/>
    <property type="molecule type" value="Transcribed_RNA"/>
</dbReference>
<accession>A0A2P2QUT2</accession>
<proteinExistence type="predicted"/>
<organism evidence="1">
    <name type="scientific">Rhizophora mucronata</name>
    <name type="common">Asiatic mangrove</name>
    <dbReference type="NCBI Taxonomy" id="61149"/>
    <lineage>
        <taxon>Eukaryota</taxon>
        <taxon>Viridiplantae</taxon>
        <taxon>Streptophyta</taxon>
        <taxon>Embryophyta</taxon>
        <taxon>Tracheophyta</taxon>
        <taxon>Spermatophyta</taxon>
        <taxon>Magnoliopsida</taxon>
        <taxon>eudicotyledons</taxon>
        <taxon>Gunneridae</taxon>
        <taxon>Pentapetalae</taxon>
        <taxon>rosids</taxon>
        <taxon>fabids</taxon>
        <taxon>Malpighiales</taxon>
        <taxon>Rhizophoraceae</taxon>
        <taxon>Rhizophora</taxon>
    </lineage>
</organism>